<keyword evidence="2" id="KW-1185">Reference proteome</keyword>
<feature type="non-terminal residue" evidence="1">
    <location>
        <position position="1"/>
    </location>
</feature>
<evidence type="ECO:0000313" key="2">
    <source>
        <dbReference type="Proteomes" id="UP000824469"/>
    </source>
</evidence>
<dbReference type="EMBL" id="JAHRHJ020000007">
    <property type="protein sequence ID" value="KAH9309223.1"/>
    <property type="molecule type" value="Genomic_DNA"/>
</dbReference>
<protein>
    <submittedName>
        <fullName evidence="1">Uncharacterized protein</fullName>
    </submittedName>
</protein>
<sequence length="56" mass="6151">WALSHKLFTEPHEALEASLRAEAIGSVDTGVSLFLEAQIVVMAKKLENLFAKSSHE</sequence>
<gene>
    <name evidence="1" type="ORF">KI387_037134</name>
</gene>
<dbReference type="AlphaFoldDB" id="A0AA38FUX1"/>
<accession>A0AA38FUX1</accession>
<name>A0AA38FUX1_TAXCH</name>
<comment type="caution">
    <text evidence="1">The sequence shown here is derived from an EMBL/GenBank/DDBJ whole genome shotgun (WGS) entry which is preliminary data.</text>
</comment>
<proteinExistence type="predicted"/>
<organism evidence="1 2">
    <name type="scientific">Taxus chinensis</name>
    <name type="common">Chinese yew</name>
    <name type="synonym">Taxus wallichiana var. chinensis</name>
    <dbReference type="NCBI Taxonomy" id="29808"/>
    <lineage>
        <taxon>Eukaryota</taxon>
        <taxon>Viridiplantae</taxon>
        <taxon>Streptophyta</taxon>
        <taxon>Embryophyta</taxon>
        <taxon>Tracheophyta</taxon>
        <taxon>Spermatophyta</taxon>
        <taxon>Pinopsida</taxon>
        <taxon>Pinidae</taxon>
        <taxon>Conifers II</taxon>
        <taxon>Cupressales</taxon>
        <taxon>Taxaceae</taxon>
        <taxon>Taxus</taxon>
    </lineage>
</organism>
<reference evidence="1 2" key="1">
    <citation type="journal article" date="2021" name="Nat. Plants">
        <title>The Taxus genome provides insights into paclitaxel biosynthesis.</title>
        <authorList>
            <person name="Xiong X."/>
            <person name="Gou J."/>
            <person name="Liao Q."/>
            <person name="Li Y."/>
            <person name="Zhou Q."/>
            <person name="Bi G."/>
            <person name="Li C."/>
            <person name="Du R."/>
            <person name="Wang X."/>
            <person name="Sun T."/>
            <person name="Guo L."/>
            <person name="Liang H."/>
            <person name="Lu P."/>
            <person name="Wu Y."/>
            <person name="Zhang Z."/>
            <person name="Ro D.K."/>
            <person name="Shang Y."/>
            <person name="Huang S."/>
            <person name="Yan J."/>
        </authorList>
    </citation>
    <scope>NUCLEOTIDE SEQUENCE [LARGE SCALE GENOMIC DNA]</scope>
    <source>
        <strain evidence="1">Ta-2019</strain>
    </source>
</reference>
<dbReference type="Proteomes" id="UP000824469">
    <property type="component" value="Unassembled WGS sequence"/>
</dbReference>
<feature type="non-terminal residue" evidence="1">
    <location>
        <position position="56"/>
    </location>
</feature>
<evidence type="ECO:0000313" key="1">
    <source>
        <dbReference type="EMBL" id="KAH9309223.1"/>
    </source>
</evidence>